<dbReference type="Ensembl" id="ENSMMUT00000104812.1">
    <property type="protein sequence ID" value="ENSMMUP00000068774.1"/>
    <property type="gene ID" value="ENSMMUG00000065206.1"/>
</dbReference>
<reference evidence="1" key="2">
    <citation type="submission" date="2019-01" db="EMBL/GenBank/DDBJ databases">
        <authorList>
            <person name="Graves T."/>
            <person name="Eichler E.E."/>
            <person name="Wilson R.K."/>
        </authorList>
    </citation>
    <scope>NUCLEOTIDE SEQUENCE [LARGE SCALE GENOMIC DNA]</scope>
    <source>
        <strain evidence="1">17573</strain>
    </source>
</reference>
<dbReference type="OMA" id="GFRICTD"/>
<organism evidence="1 2">
    <name type="scientific">Macaca mulatta</name>
    <name type="common">Rhesus macaque</name>
    <dbReference type="NCBI Taxonomy" id="9544"/>
    <lineage>
        <taxon>Eukaryota</taxon>
        <taxon>Metazoa</taxon>
        <taxon>Chordata</taxon>
        <taxon>Craniata</taxon>
        <taxon>Vertebrata</taxon>
        <taxon>Euteleostomi</taxon>
        <taxon>Mammalia</taxon>
        <taxon>Eutheria</taxon>
        <taxon>Euarchontoglires</taxon>
        <taxon>Primates</taxon>
        <taxon>Haplorrhini</taxon>
        <taxon>Catarrhini</taxon>
        <taxon>Cercopithecidae</taxon>
        <taxon>Cercopithecinae</taxon>
        <taxon>Macaca</taxon>
    </lineage>
</organism>
<dbReference type="InParanoid" id="A0A5F7ZSZ5"/>
<name>A0A5F7ZSZ5_MACMU</name>
<dbReference type="AlphaFoldDB" id="A0A5F7ZSZ5"/>
<dbReference type="VEuPathDB" id="HostDB:ENSMMUG00000065206"/>
<protein>
    <submittedName>
        <fullName evidence="1">Uncharacterized protein</fullName>
    </submittedName>
</protein>
<reference evidence="1" key="3">
    <citation type="submission" date="2025-08" db="UniProtKB">
        <authorList>
            <consortium name="Ensembl"/>
        </authorList>
    </citation>
    <scope>IDENTIFICATION</scope>
    <source>
        <strain evidence="1">17573</strain>
    </source>
</reference>
<dbReference type="Proteomes" id="UP000006718">
    <property type="component" value="Chromosome 7"/>
</dbReference>
<keyword evidence="2" id="KW-1185">Reference proteome</keyword>
<reference evidence="2" key="1">
    <citation type="journal article" date="2007" name="Science">
        <title>Evolutionary and biomedical insights from the rhesus macaque genome.</title>
        <authorList>
            <person name="Gibbs R.A."/>
            <person name="Rogers J."/>
            <person name="Katze M.G."/>
            <person name="Bumgarner R."/>
            <person name="Weinstock G.M."/>
            <person name="Mardis E.R."/>
            <person name="Remington K.A."/>
            <person name="Strausberg R.L."/>
            <person name="Venter J.C."/>
            <person name="Wilson R.K."/>
            <person name="Batzer M.A."/>
            <person name="Bustamante C.D."/>
            <person name="Eichler E.E."/>
            <person name="Hahn M.W."/>
            <person name="Hardison R.C."/>
            <person name="Makova K.D."/>
            <person name="Miller W."/>
            <person name="Milosavljevic A."/>
            <person name="Palermo R.E."/>
            <person name="Siepel A."/>
            <person name="Sikela J.M."/>
            <person name="Attaway T."/>
            <person name="Bell S."/>
            <person name="Bernard K.E."/>
            <person name="Buhay C.J."/>
            <person name="Chandrabose M.N."/>
            <person name="Dao M."/>
            <person name="Davis C."/>
            <person name="Delehaunty K.D."/>
            <person name="Ding Y."/>
            <person name="Dinh H.H."/>
            <person name="Dugan-Rocha S."/>
            <person name="Fulton L.A."/>
            <person name="Gabisi R.A."/>
            <person name="Garner T.T."/>
            <person name="Godfrey J."/>
            <person name="Hawes A.C."/>
            <person name="Hernandez J."/>
            <person name="Hines S."/>
            <person name="Holder M."/>
            <person name="Hume J."/>
            <person name="Jhangiani S.N."/>
            <person name="Joshi V."/>
            <person name="Khan Z.M."/>
            <person name="Kirkness E.F."/>
            <person name="Cree A."/>
            <person name="Fowler R.G."/>
            <person name="Lee S."/>
            <person name="Lewis L.R."/>
            <person name="Li Z."/>
            <person name="Liu Y.-S."/>
            <person name="Moore S.M."/>
            <person name="Muzny D."/>
            <person name="Nazareth L.V."/>
            <person name="Ngo D.N."/>
            <person name="Okwuonu G.O."/>
            <person name="Pai G."/>
            <person name="Parker D."/>
            <person name="Paul H.A."/>
            <person name="Pfannkoch C."/>
            <person name="Pohl C.S."/>
            <person name="Rogers Y.-H.C."/>
            <person name="Ruiz S.J."/>
            <person name="Sabo A."/>
            <person name="Santibanez J."/>
            <person name="Schneider B.W."/>
            <person name="Smith S.M."/>
            <person name="Sodergren E."/>
            <person name="Svatek A.F."/>
            <person name="Utterback T.R."/>
            <person name="Vattathil S."/>
            <person name="Warren W."/>
            <person name="White C.S."/>
            <person name="Chinwalla A.T."/>
            <person name="Feng Y."/>
            <person name="Halpern A.L."/>
            <person name="Hillier L.W."/>
            <person name="Huang X."/>
            <person name="Minx P."/>
            <person name="Nelson J.O."/>
            <person name="Pepin K.H."/>
            <person name="Qin X."/>
            <person name="Sutton G.G."/>
            <person name="Venter E."/>
            <person name="Walenz B.P."/>
            <person name="Wallis J.W."/>
            <person name="Worley K.C."/>
            <person name="Yang S.-P."/>
            <person name="Jones S.M."/>
            <person name="Marra M.A."/>
            <person name="Rocchi M."/>
            <person name="Schein J.E."/>
            <person name="Baertsch R."/>
            <person name="Clarke L."/>
            <person name="Csuros M."/>
            <person name="Glasscock J."/>
            <person name="Harris R.A."/>
            <person name="Havlak P."/>
            <person name="Jackson A.R."/>
            <person name="Jiang H."/>
            <person name="Liu Y."/>
            <person name="Messina D.N."/>
            <person name="Shen Y."/>
            <person name="Song H.X.-Z."/>
            <person name="Wylie T."/>
            <person name="Zhang L."/>
            <person name="Birney E."/>
            <person name="Han K."/>
            <person name="Konkel M.K."/>
            <person name="Lee J."/>
            <person name="Smit A.F.A."/>
            <person name="Ullmer B."/>
            <person name="Wang H."/>
            <person name="Xing J."/>
            <person name="Burhans R."/>
            <person name="Cheng Z."/>
            <person name="Karro J.E."/>
            <person name="Ma J."/>
            <person name="Raney B."/>
            <person name="She X."/>
            <person name="Cox M.J."/>
            <person name="Demuth J.P."/>
            <person name="Dumas L.J."/>
            <person name="Han S.-G."/>
            <person name="Hopkins J."/>
            <person name="Karimpour-Fard A."/>
            <person name="Kim Y.H."/>
            <person name="Pollack J.R."/>
            <person name="Vinar T."/>
            <person name="Addo-Quaye C."/>
            <person name="Degenhardt J."/>
            <person name="Denby A."/>
            <person name="Hubisz M.J."/>
            <person name="Indap A."/>
            <person name="Kosiol C."/>
            <person name="Lahn B.T."/>
            <person name="Lawson H.A."/>
            <person name="Marklein A."/>
            <person name="Nielsen R."/>
            <person name="Vallender E.J."/>
            <person name="Clark A.G."/>
            <person name="Ferguson B."/>
            <person name="Hernandez R.D."/>
            <person name="Hirani K."/>
            <person name="Kehrer-Sawatzki H."/>
            <person name="Kolb J."/>
            <person name="Patil S."/>
            <person name="Pu L.-L."/>
            <person name="Ren Y."/>
            <person name="Smith D.G."/>
            <person name="Wheeler D.A."/>
            <person name="Schenck I."/>
            <person name="Ball E.V."/>
            <person name="Chen R."/>
            <person name="Cooper D.N."/>
            <person name="Giardine B."/>
            <person name="Hsu F."/>
            <person name="Kent W.J."/>
            <person name="Lesk A."/>
            <person name="Nelson D.L."/>
            <person name="O'brien W.E."/>
            <person name="Pruefer K."/>
            <person name="Stenson P.D."/>
            <person name="Wallace J.C."/>
            <person name="Ke H."/>
            <person name="Liu X.-M."/>
            <person name="Wang P."/>
            <person name="Xiang A.P."/>
            <person name="Yang F."/>
            <person name="Barber G.P."/>
            <person name="Haussler D."/>
            <person name="Karolchik D."/>
            <person name="Kern A.D."/>
            <person name="Kuhn R.M."/>
            <person name="Smith K.E."/>
            <person name="Zwieg A.S."/>
        </authorList>
    </citation>
    <scope>NUCLEOTIDE SEQUENCE [LARGE SCALE GENOMIC DNA]</scope>
    <source>
        <strain evidence="2">17573</strain>
    </source>
</reference>
<sequence length="340" mass="37838">MAWLLLTAYDQMWEQNYLKLELIFKGEAECKSLKNLQPGHMAEKESKQVVEQALAREISMNKRESSANIQNNGEKGLAGISEISEAASPTQVQRPRKKEWFCGPVPKYCCPVQLCDTAPCFLAAPAPALAQRTLNTAHAAALERASCHKPWWLPCGVKSVGIWIARVKVTWQLPPRFQRIYEKVWVPRQKPAAEVEPSWRTSTRAVRRVNVGLEPLHRVPTRALPSRYQNDRSISSLHPASGKVTDPQRQPVGAAVRAVPCKATGAELPKTLGANLLHIYALDMGLGIKGDYFGALRFDDSSAGFQTCVGPITPFFWPISPFWNGNVYPMPVLPLYLGIK</sequence>
<reference evidence="1" key="4">
    <citation type="submission" date="2025-09" db="UniProtKB">
        <authorList>
            <consortium name="Ensembl"/>
        </authorList>
    </citation>
    <scope>IDENTIFICATION</scope>
    <source>
        <strain evidence="1">17573</strain>
    </source>
</reference>
<accession>A0A5F7ZSZ5</accession>
<evidence type="ECO:0000313" key="2">
    <source>
        <dbReference type="Proteomes" id="UP000006718"/>
    </source>
</evidence>
<evidence type="ECO:0000313" key="1">
    <source>
        <dbReference type="Ensembl" id="ENSMMUP00000068774.1"/>
    </source>
</evidence>
<proteinExistence type="predicted"/>
<dbReference type="Bgee" id="ENSMMUG00000065206">
    <property type="expression patterns" value="Expressed in hindlimb stylopod muscle and 1 other cell type or tissue"/>
</dbReference>
<dbReference type="GeneTree" id="ENSGT01040000240559"/>